<dbReference type="Proteomes" id="UP000290092">
    <property type="component" value="Unassembled WGS sequence"/>
</dbReference>
<evidence type="ECO:0008006" key="8">
    <source>
        <dbReference type="Google" id="ProtNLM"/>
    </source>
</evidence>
<dbReference type="RefSeq" id="WP_114843380.1">
    <property type="nucleotide sequence ID" value="NZ_CP031220.1"/>
</dbReference>
<dbReference type="EMBL" id="NXID01000074">
    <property type="protein sequence ID" value="RXK12887.1"/>
    <property type="molecule type" value="Genomic_DNA"/>
</dbReference>
<feature type="domain" description="HipA N-terminal subdomain 1" evidence="5">
    <location>
        <begin position="5"/>
        <end position="113"/>
    </location>
</feature>
<dbReference type="Pfam" id="PF13657">
    <property type="entry name" value="Couple_hipA"/>
    <property type="match status" value="1"/>
</dbReference>
<sequence length="418" mass="48243">MTEIDAFIYDKKIGTMIDDGNTIWFEYDDDFRKYKLEISPIGMPLRLTSPFTNKSYPRLFQGLQGVFFDSLPDKHGMPFIDRYFERQGKRPFEVGLLDKLSFIGDRGMGAIEYRPQEEDGEHTQDVSIDAKEAYEQMKEDLQNDEPSIESIMNIRDSVSPIGGGRPKMLVQYNYNTGEIRLNKKELHDGYERAIIKFDDLYEGMGSDGATRLEYVCMFLAGKAGINTADFHLMEDSEAKHLLVKRFDRDKEDRKIHMCTASGLMNVDITIPQVISYEQLLMLTRSVCKSQEDVEEMYRRMIFNILIFNFDDHAKNFAYLMDKDGNWKISPAYDITYSKGLAKQHTTTVSGKGLRIKRHEVLEIAARQTIKNTKAKMIIEDCIRAVVGFKELAYEVGLDEDEVEMCWTDIVSQIELLRG</sequence>
<evidence type="ECO:0000259" key="5">
    <source>
        <dbReference type="Pfam" id="PF13657"/>
    </source>
</evidence>
<dbReference type="GO" id="GO:0005829">
    <property type="term" value="C:cytosol"/>
    <property type="evidence" value="ECO:0007669"/>
    <property type="project" value="TreeGrafter"/>
</dbReference>
<keyword evidence="3" id="KW-0418">Kinase</keyword>
<evidence type="ECO:0000256" key="2">
    <source>
        <dbReference type="ARBA" id="ARBA00022679"/>
    </source>
</evidence>
<reference evidence="6 7" key="1">
    <citation type="submission" date="2017-09" db="EMBL/GenBank/DDBJ databases">
        <title>Genomics of the genus Arcobacter.</title>
        <authorList>
            <person name="Perez-Cataluna A."/>
            <person name="Figueras M.J."/>
            <person name="Salas-Masso N."/>
        </authorList>
    </citation>
    <scope>NUCLEOTIDE SEQUENCE [LARGE SCALE GENOMIC DNA]</scope>
    <source>
        <strain evidence="6 7">CECT 7386</strain>
    </source>
</reference>
<gene>
    <name evidence="6" type="ORF">CP985_14140</name>
</gene>
<accession>A0AAX2AEA4</accession>
<dbReference type="Pfam" id="PF07804">
    <property type="entry name" value="HipA_C"/>
    <property type="match status" value="1"/>
</dbReference>
<dbReference type="GO" id="GO:0004674">
    <property type="term" value="F:protein serine/threonine kinase activity"/>
    <property type="evidence" value="ECO:0007669"/>
    <property type="project" value="TreeGrafter"/>
</dbReference>
<evidence type="ECO:0000256" key="1">
    <source>
        <dbReference type="ARBA" id="ARBA00010164"/>
    </source>
</evidence>
<keyword evidence="2" id="KW-0808">Transferase</keyword>
<evidence type="ECO:0000259" key="4">
    <source>
        <dbReference type="Pfam" id="PF07804"/>
    </source>
</evidence>
<organism evidence="6 7">
    <name type="scientific">Malaciobacter mytili LMG 24559</name>
    <dbReference type="NCBI Taxonomy" id="1032238"/>
    <lineage>
        <taxon>Bacteria</taxon>
        <taxon>Pseudomonadati</taxon>
        <taxon>Campylobacterota</taxon>
        <taxon>Epsilonproteobacteria</taxon>
        <taxon>Campylobacterales</taxon>
        <taxon>Arcobacteraceae</taxon>
        <taxon>Malaciobacter</taxon>
    </lineage>
</organism>
<protein>
    <recommendedName>
        <fullName evidence="8">Toxin-antitoxin system, toxin component, HipA family</fullName>
    </recommendedName>
</protein>
<evidence type="ECO:0000256" key="3">
    <source>
        <dbReference type="ARBA" id="ARBA00022777"/>
    </source>
</evidence>
<comment type="similarity">
    <text evidence="1">Belongs to the HipA Ser/Thr kinase family.</text>
</comment>
<dbReference type="AlphaFoldDB" id="A0AAX2AEA4"/>
<name>A0AAX2AEA4_9BACT</name>
<comment type="caution">
    <text evidence="6">The sequence shown here is derived from an EMBL/GenBank/DDBJ whole genome shotgun (WGS) entry which is preliminary data.</text>
</comment>
<evidence type="ECO:0000313" key="6">
    <source>
        <dbReference type="EMBL" id="RXK12887.1"/>
    </source>
</evidence>
<keyword evidence="7" id="KW-1185">Reference proteome</keyword>
<feature type="domain" description="HipA-like C-terminal" evidence="4">
    <location>
        <begin position="161"/>
        <end position="386"/>
    </location>
</feature>
<dbReference type="KEGG" id="amyt:AMYT_a0177"/>
<evidence type="ECO:0000313" key="7">
    <source>
        <dbReference type="Proteomes" id="UP000290092"/>
    </source>
</evidence>
<proteinExistence type="inferred from homology"/>
<dbReference type="InterPro" id="IPR017508">
    <property type="entry name" value="HipA_N1"/>
</dbReference>
<dbReference type="Gene3D" id="1.10.1070.20">
    <property type="match status" value="1"/>
</dbReference>
<dbReference type="InterPro" id="IPR052028">
    <property type="entry name" value="HipA_Ser/Thr_kinase"/>
</dbReference>
<dbReference type="InterPro" id="IPR012893">
    <property type="entry name" value="HipA-like_C"/>
</dbReference>
<dbReference type="PANTHER" id="PTHR37419">
    <property type="entry name" value="SERINE/THREONINE-PROTEIN KINASE TOXIN HIPA"/>
    <property type="match status" value="1"/>
</dbReference>